<dbReference type="Proteomes" id="UP001326110">
    <property type="component" value="Chromosome"/>
</dbReference>
<proteinExistence type="predicted"/>
<dbReference type="Gene3D" id="3.90.1340.10">
    <property type="entry name" value="Phage tail collar domain"/>
    <property type="match status" value="1"/>
</dbReference>
<sequence length="163" mass="17163">MEPFLGEIRLFSIGFTPKGWAACEGQLLPLKNNVALFSLLGTQYGGDGTTTFALPDLRGRVPVHCGSTYKQGVAAGEATHTLTIPEMPAHNHVILASTAPVNSTLVSGNTWGSFAAGYDVTPNIAMDPHAIAASGGNQPHNNMQPFLALNFCIAVQGLFPSRN</sequence>
<dbReference type="InterPro" id="IPR037053">
    <property type="entry name" value="Phage_tail_collar_dom_sf"/>
</dbReference>
<feature type="domain" description="Phage tail collar" evidence="1">
    <location>
        <begin position="6"/>
        <end position="62"/>
    </location>
</feature>
<dbReference type="InterPro" id="IPR011083">
    <property type="entry name" value="Phage_tail_collar_dom"/>
</dbReference>
<name>A0ABZ0Y1F7_9BURK</name>
<accession>A0ABZ0Y1F7</accession>
<gene>
    <name evidence="2" type="ORF">SR858_05860</name>
</gene>
<evidence type="ECO:0000313" key="2">
    <source>
        <dbReference type="EMBL" id="WQH05862.1"/>
    </source>
</evidence>
<dbReference type="EMBL" id="CP140152">
    <property type="protein sequence ID" value="WQH05862.1"/>
    <property type="molecule type" value="Genomic_DNA"/>
</dbReference>
<dbReference type="RefSeq" id="WP_040377915.1">
    <property type="nucleotide sequence ID" value="NZ_CP140152.1"/>
</dbReference>
<evidence type="ECO:0000313" key="3">
    <source>
        <dbReference type="Proteomes" id="UP001326110"/>
    </source>
</evidence>
<keyword evidence="3" id="KW-1185">Reference proteome</keyword>
<evidence type="ECO:0000259" key="1">
    <source>
        <dbReference type="Pfam" id="PF07484"/>
    </source>
</evidence>
<organism evidence="2 3">
    <name type="scientific">Duganella zoogloeoides</name>
    <dbReference type="NCBI Taxonomy" id="75659"/>
    <lineage>
        <taxon>Bacteria</taxon>
        <taxon>Pseudomonadati</taxon>
        <taxon>Pseudomonadota</taxon>
        <taxon>Betaproteobacteria</taxon>
        <taxon>Burkholderiales</taxon>
        <taxon>Oxalobacteraceae</taxon>
        <taxon>Telluria group</taxon>
        <taxon>Duganella</taxon>
    </lineage>
</organism>
<protein>
    <submittedName>
        <fullName evidence="2">Tail fiber protein</fullName>
    </submittedName>
</protein>
<dbReference type="GeneID" id="43164331"/>
<dbReference type="SUPFAM" id="SSF88874">
    <property type="entry name" value="Receptor-binding domain of short tail fibre protein gp12"/>
    <property type="match status" value="1"/>
</dbReference>
<reference evidence="2 3" key="1">
    <citation type="submission" date="2023-11" db="EMBL/GenBank/DDBJ databases">
        <title>MicrobeMod: A computational toolkit for identifying prokaryotic methylation and restriction-modification with nanopore sequencing.</title>
        <authorList>
            <person name="Crits-Christoph A."/>
            <person name="Kang S.C."/>
            <person name="Lee H."/>
            <person name="Ostrov N."/>
        </authorList>
    </citation>
    <scope>NUCLEOTIDE SEQUENCE [LARGE SCALE GENOMIC DNA]</scope>
    <source>
        <strain evidence="2 3">ATCC 25935</strain>
    </source>
</reference>
<dbReference type="Pfam" id="PF07484">
    <property type="entry name" value="Collar"/>
    <property type="match status" value="1"/>
</dbReference>